<keyword evidence="2" id="KW-1185">Reference proteome</keyword>
<evidence type="ECO:0000313" key="1">
    <source>
        <dbReference type="EMBL" id="KII70871.1"/>
    </source>
</evidence>
<dbReference type="AlphaFoldDB" id="A0A0C2MU61"/>
<comment type="caution">
    <text evidence="1">The sequence shown here is derived from an EMBL/GenBank/DDBJ whole genome shotgun (WGS) entry which is preliminary data.</text>
</comment>
<gene>
    <name evidence="1" type="ORF">RF11_13686</name>
</gene>
<organism evidence="1 2">
    <name type="scientific">Thelohanellus kitauei</name>
    <name type="common">Myxosporean</name>
    <dbReference type="NCBI Taxonomy" id="669202"/>
    <lineage>
        <taxon>Eukaryota</taxon>
        <taxon>Metazoa</taxon>
        <taxon>Cnidaria</taxon>
        <taxon>Myxozoa</taxon>
        <taxon>Myxosporea</taxon>
        <taxon>Bivalvulida</taxon>
        <taxon>Platysporina</taxon>
        <taxon>Myxobolidae</taxon>
        <taxon>Thelohanellus</taxon>
    </lineage>
</organism>
<name>A0A0C2MU61_THEKT</name>
<dbReference type="EMBL" id="JWZT01001942">
    <property type="protein sequence ID" value="KII70871.1"/>
    <property type="molecule type" value="Genomic_DNA"/>
</dbReference>
<proteinExistence type="predicted"/>
<accession>A0A0C2MU61</accession>
<dbReference type="Proteomes" id="UP000031668">
    <property type="component" value="Unassembled WGS sequence"/>
</dbReference>
<protein>
    <submittedName>
        <fullName evidence="1">Uncharacterized protein</fullName>
    </submittedName>
</protein>
<reference evidence="1 2" key="1">
    <citation type="journal article" date="2014" name="Genome Biol. Evol.">
        <title>The genome of the myxosporean Thelohanellus kitauei shows adaptations to nutrient acquisition within its fish host.</title>
        <authorList>
            <person name="Yang Y."/>
            <person name="Xiong J."/>
            <person name="Zhou Z."/>
            <person name="Huo F."/>
            <person name="Miao W."/>
            <person name="Ran C."/>
            <person name="Liu Y."/>
            <person name="Zhang J."/>
            <person name="Feng J."/>
            <person name="Wang M."/>
            <person name="Wang M."/>
            <person name="Wang L."/>
            <person name="Yao B."/>
        </authorList>
    </citation>
    <scope>NUCLEOTIDE SEQUENCE [LARGE SCALE GENOMIC DNA]</scope>
    <source>
        <strain evidence="1">Wuqing</strain>
    </source>
</reference>
<sequence length="223" mass="26326">MNEQNRYLKQQDQYEKYRKKLREFETQVKLILKLVNSLKTTLTIWINNQQIIRNQLTVIAGDYPLKLMRFIITIHKCFEYGYILHKELGDADDFGHEHDLVHVCLFTSNYIVEFDDDLWNACDKDDKTLHASLKEILPKIVFGQIGELNFFTFIPDFLTCSDIQRIVIQLKFRAAILEVEVSKNQGCVFSMGLLSFRPFLQLPIRHLKYIPQMDMNHKVLTHG</sequence>
<evidence type="ECO:0000313" key="2">
    <source>
        <dbReference type="Proteomes" id="UP000031668"/>
    </source>
</evidence>